<reference evidence="1" key="1">
    <citation type="submission" date="2020-05" db="EMBL/GenBank/DDBJ databases">
        <authorList>
            <person name="Chiriac C."/>
            <person name="Salcher M."/>
            <person name="Ghai R."/>
            <person name="Kavagutti S V."/>
        </authorList>
    </citation>
    <scope>NUCLEOTIDE SEQUENCE</scope>
</reference>
<dbReference type="EMBL" id="LR798303">
    <property type="protein sequence ID" value="CAB5223102.1"/>
    <property type="molecule type" value="Genomic_DNA"/>
</dbReference>
<accession>A0A6J7X281</accession>
<protein>
    <submittedName>
        <fullName evidence="1">Uncharacterized protein</fullName>
    </submittedName>
</protein>
<organism evidence="1">
    <name type="scientific">uncultured Caudovirales phage</name>
    <dbReference type="NCBI Taxonomy" id="2100421"/>
    <lineage>
        <taxon>Viruses</taxon>
        <taxon>Duplodnaviria</taxon>
        <taxon>Heunggongvirae</taxon>
        <taxon>Uroviricota</taxon>
        <taxon>Caudoviricetes</taxon>
        <taxon>Peduoviridae</taxon>
        <taxon>Maltschvirus</taxon>
        <taxon>Maltschvirus maltsch</taxon>
    </lineage>
</organism>
<evidence type="ECO:0000313" key="1">
    <source>
        <dbReference type="EMBL" id="CAB5223102.1"/>
    </source>
</evidence>
<gene>
    <name evidence="1" type="ORF">UFOVP368_58</name>
</gene>
<sequence length="67" mass="7462">MALIPPTPGVRLAQEERERVLERIEAVASTQSDIESSWLVLDVFMDAGAISAGEAWEVLSSIMRERF</sequence>
<proteinExistence type="predicted"/>
<name>A0A6J7X281_9CAUD</name>